<dbReference type="EMBL" id="PCWS01000005">
    <property type="protein sequence ID" value="PIR08960.1"/>
    <property type="molecule type" value="Genomic_DNA"/>
</dbReference>
<sequence length="66" mass="7600">MHKLFSLLFALTITTGLTADDTQWVHEYIATVPDFPKPGIQFKCYPDLLKNPEAFHKVIQTFAARY</sequence>
<organism evidence="2 3">
    <name type="scientific">Candidatus Gottesmanbacteria bacterium CG11_big_fil_rev_8_21_14_0_20_37_11</name>
    <dbReference type="NCBI Taxonomy" id="1974575"/>
    <lineage>
        <taxon>Bacteria</taxon>
        <taxon>Candidatus Gottesmaniibacteriota</taxon>
    </lineage>
</organism>
<feature type="signal peptide" evidence="1">
    <location>
        <begin position="1"/>
        <end position="19"/>
    </location>
</feature>
<gene>
    <name evidence="2" type="ORF">COV53_00230</name>
</gene>
<proteinExistence type="predicted"/>
<dbReference type="Gene3D" id="3.40.50.2020">
    <property type="match status" value="1"/>
</dbReference>
<evidence type="ECO:0000256" key="1">
    <source>
        <dbReference type="SAM" id="SignalP"/>
    </source>
</evidence>
<comment type="caution">
    <text evidence="2">The sequence shown here is derived from an EMBL/GenBank/DDBJ whole genome shotgun (WGS) entry which is preliminary data.</text>
</comment>
<evidence type="ECO:0000313" key="2">
    <source>
        <dbReference type="EMBL" id="PIR08960.1"/>
    </source>
</evidence>
<keyword evidence="1" id="KW-0732">Signal</keyword>
<name>A0A2H0NJE3_9BACT</name>
<dbReference type="Proteomes" id="UP000230707">
    <property type="component" value="Unassembled WGS sequence"/>
</dbReference>
<protein>
    <submittedName>
        <fullName evidence="2">Uncharacterized protein</fullName>
    </submittedName>
</protein>
<reference evidence="2 3" key="1">
    <citation type="submission" date="2017-09" db="EMBL/GenBank/DDBJ databases">
        <title>Depth-based differentiation of microbial function through sediment-hosted aquifers and enrichment of novel symbionts in the deep terrestrial subsurface.</title>
        <authorList>
            <person name="Probst A.J."/>
            <person name="Ladd B."/>
            <person name="Jarett J.K."/>
            <person name="Geller-Mcgrath D.E."/>
            <person name="Sieber C.M."/>
            <person name="Emerson J.B."/>
            <person name="Anantharaman K."/>
            <person name="Thomas B.C."/>
            <person name="Malmstrom R."/>
            <person name="Stieglmeier M."/>
            <person name="Klingl A."/>
            <person name="Woyke T."/>
            <person name="Ryan C.M."/>
            <person name="Banfield J.F."/>
        </authorList>
    </citation>
    <scope>NUCLEOTIDE SEQUENCE [LARGE SCALE GENOMIC DNA]</scope>
    <source>
        <strain evidence="2">CG11_big_fil_rev_8_21_14_0_20_37_11</strain>
    </source>
</reference>
<feature type="chain" id="PRO_5013594354" evidence="1">
    <location>
        <begin position="20"/>
        <end position="66"/>
    </location>
</feature>
<dbReference type="InterPro" id="IPR029057">
    <property type="entry name" value="PRTase-like"/>
</dbReference>
<feature type="non-terminal residue" evidence="2">
    <location>
        <position position="66"/>
    </location>
</feature>
<accession>A0A2H0NJE3</accession>
<evidence type="ECO:0000313" key="3">
    <source>
        <dbReference type="Proteomes" id="UP000230707"/>
    </source>
</evidence>
<dbReference type="AlphaFoldDB" id="A0A2H0NJE3"/>